<feature type="compositionally biased region" description="Basic and acidic residues" evidence="1">
    <location>
        <begin position="1"/>
        <end position="11"/>
    </location>
</feature>
<gene>
    <name evidence="2" type="ORF">COZ84_01345</name>
</gene>
<accession>A0A2M7ILW0</accession>
<organism evidence="2 3">
    <name type="scientific">Candidatus Kuenenbacteria bacterium CG_4_8_14_3_um_filter_39_15</name>
    <dbReference type="NCBI Taxonomy" id="1974615"/>
    <lineage>
        <taxon>Bacteria</taxon>
        <taxon>Candidatus Kueneniibacteriota</taxon>
    </lineage>
</organism>
<dbReference type="Proteomes" id="UP000229931">
    <property type="component" value="Unassembled WGS sequence"/>
</dbReference>
<dbReference type="AlphaFoldDB" id="A0A2M7ILW0"/>
<evidence type="ECO:0000313" key="3">
    <source>
        <dbReference type="Proteomes" id="UP000229931"/>
    </source>
</evidence>
<comment type="caution">
    <text evidence="2">The sequence shown here is derived from an EMBL/GenBank/DDBJ whole genome shotgun (WGS) entry which is preliminary data.</text>
</comment>
<name>A0A2M7ILW0_9BACT</name>
<feature type="region of interest" description="Disordered" evidence="1">
    <location>
        <begin position="1"/>
        <end position="49"/>
    </location>
</feature>
<evidence type="ECO:0000313" key="2">
    <source>
        <dbReference type="EMBL" id="PIW95835.1"/>
    </source>
</evidence>
<evidence type="ECO:0000256" key="1">
    <source>
        <dbReference type="SAM" id="MobiDB-lite"/>
    </source>
</evidence>
<reference evidence="3" key="1">
    <citation type="submission" date="2017-09" db="EMBL/GenBank/DDBJ databases">
        <title>Depth-based differentiation of microbial function through sediment-hosted aquifers and enrichment of novel symbionts in the deep terrestrial subsurface.</title>
        <authorList>
            <person name="Probst A.J."/>
            <person name="Ladd B."/>
            <person name="Jarett J.K."/>
            <person name="Geller-Mcgrath D.E."/>
            <person name="Sieber C.M.K."/>
            <person name="Emerson J.B."/>
            <person name="Anantharaman K."/>
            <person name="Thomas B.C."/>
            <person name="Malmstrom R."/>
            <person name="Stieglmeier M."/>
            <person name="Klingl A."/>
            <person name="Woyke T."/>
            <person name="Ryan C.M."/>
            <person name="Banfield J.F."/>
        </authorList>
    </citation>
    <scope>NUCLEOTIDE SEQUENCE [LARGE SCALE GENOMIC DNA]</scope>
</reference>
<dbReference type="EMBL" id="PFHP01000025">
    <property type="protein sequence ID" value="PIW95835.1"/>
    <property type="molecule type" value="Genomic_DNA"/>
</dbReference>
<sequence>MSRQSTYRERAFMPPEDVDTEAYSKKDKPNSPPLGKGLGPHQGFDDDLMPDVREEDLWYEIKDNHKFIPADQIPDSTDEFSEDAILERIDRERQNGSDDDEFESNFEVCYAVAEENAKSIKNPLLKEIAAHIIADAKKLETSDRSKSRKINYSVNFAENGDTQNNKRIETAHAWQKQKHQKTVDHFNNYFRELNRSEIQKMPFSQIEFLFNKVYQDLAALASIHDNLDYFKKEFFPDEQQKEIKREAVEKEAKTWREIERKHGFGLKQIQGLTPYFVDSLSDYLELQNEVDSTFTLMAAEKRLKGDDDEYKRLKAEWQKGKDQLKTFRMKEDLDPRKIKVVNSPPEFIRKYNLGVLTSDHRQFLFQILKEKKHQNDIWAKMNKQRSDKLKNKAAA</sequence>
<proteinExistence type="predicted"/>
<protein>
    <submittedName>
        <fullName evidence="2">Uncharacterized protein</fullName>
    </submittedName>
</protein>